<feature type="signal peptide" evidence="2">
    <location>
        <begin position="1"/>
        <end position="20"/>
    </location>
</feature>
<evidence type="ECO:0000256" key="1">
    <source>
        <dbReference type="ARBA" id="ARBA00022729"/>
    </source>
</evidence>
<dbReference type="EMBL" id="VWKB01000077">
    <property type="protein sequence ID" value="KAA4088529.1"/>
    <property type="molecule type" value="Genomic_DNA"/>
</dbReference>
<comment type="caution">
    <text evidence="4">The sequence shown here is derived from an EMBL/GenBank/DDBJ whole genome shotgun (WGS) entry which is preliminary data.</text>
</comment>
<gene>
    <name evidence="4" type="ORF">F3D66_30390</name>
</gene>
<dbReference type="PROSITE" id="PS51257">
    <property type="entry name" value="PROKAR_LIPOPROTEIN"/>
    <property type="match status" value="1"/>
</dbReference>
<reference evidence="4 5" key="1">
    <citation type="journal article" date="2019" name="Nat. Med.">
        <title>A library of human gut bacterial isolates paired with longitudinal multiomics data enables mechanistic microbiome research.</title>
        <authorList>
            <person name="Poyet M."/>
            <person name="Groussin M."/>
            <person name="Gibbons S.M."/>
            <person name="Avila-Pacheco J."/>
            <person name="Jiang X."/>
            <person name="Kearney S.M."/>
            <person name="Perrotta A.R."/>
            <person name="Berdy B."/>
            <person name="Zhao S."/>
            <person name="Lieberman T.D."/>
            <person name="Swanson P.K."/>
            <person name="Smith M."/>
            <person name="Roesemann S."/>
            <person name="Alexander J.E."/>
            <person name="Rich S.A."/>
            <person name="Livny J."/>
            <person name="Vlamakis H."/>
            <person name="Clish C."/>
            <person name="Bullock K."/>
            <person name="Deik A."/>
            <person name="Scott J."/>
            <person name="Pierce K.A."/>
            <person name="Xavier R.J."/>
            <person name="Alm E.J."/>
        </authorList>
    </citation>
    <scope>NUCLEOTIDE SEQUENCE [LARGE SCALE GENOMIC DNA]</scope>
    <source>
        <strain evidence="4 5">BIOML-A134</strain>
    </source>
</reference>
<evidence type="ECO:0000259" key="3">
    <source>
        <dbReference type="Pfam" id="PF12849"/>
    </source>
</evidence>
<dbReference type="Proteomes" id="UP000473905">
    <property type="component" value="Unassembled WGS sequence"/>
</dbReference>
<organism evidence="4 5">
    <name type="scientific">Bacteroides ovatus</name>
    <dbReference type="NCBI Taxonomy" id="28116"/>
    <lineage>
        <taxon>Bacteria</taxon>
        <taxon>Pseudomonadati</taxon>
        <taxon>Bacteroidota</taxon>
        <taxon>Bacteroidia</taxon>
        <taxon>Bacteroidales</taxon>
        <taxon>Bacteroidaceae</taxon>
        <taxon>Bacteroides</taxon>
    </lineage>
</organism>
<name>A0A5M5EGY1_BACOV</name>
<keyword evidence="5" id="KW-1185">Reference proteome</keyword>
<dbReference type="PANTHER" id="PTHR30570">
    <property type="entry name" value="PERIPLASMIC PHOSPHATE BINDING COMPONENT OF PHOSPHATE ABC TRANSPORTER"/>
    <property type="match status" value="1"/>
</dbReference>
<dbReference type="RefSeq" id="WP_149945562.1">
    <property type="nucleotide sequence ID" value="NZ_JBCHIK010000040.1"/>
</dbReference>
<dbReference type="SUPFAM" id="SSF53850">
    <property type="entry name" value="Periplasmic binding protein-like II"/>
    <property type="match status" value="1"/>
</dbReference>
<evidence type="ECO:0000313" key="5">
    <source>
        <dbReference type="Proteomes" id="UP000473905"/>
    </source>
</evidence>
<feature type="chain" id="PRO_5030133056" evidence="2">
    <location>
        <begin position="21"/>
        <end position="373"/>
    </location>
</feature>
<dbReference type="InterPro" id="IPR024370">
    <property type="entry name" value="PBP_domain"/>
</dbReference>
<dbReference type="AlphaFoldDB" id="A0A5M5EGY1"/>
<protein>
    <submittedName>
        <fullName evidence="4">Phosphate ABC transporter substrate-binding protein</fullName>
    </submittedName>
</protein>
<evidence type="ECO:0000313" key="4">
    <source>
        <dbReference type="EMBL" id="KAA4088529.1"/>
    </source>
</evidence>
<dbReference type="Pfam" id="PF12849">
    <property type="entry name" value="PBP_like_2"/>
    <property type="match status" value="1"/>
</dbReference>
<dbReference type="InterPro" id="IPR050811">
    <property type="entry name" value="Phosphate_ABC_transporter"/>
</dbReference>
<evidence type="ECO:0000256" key="2">
    <source>
        <dbReference type="SAM" id="SignalP"/>
    </source>
</evidence>
<sequence>MKAKLSILFLAISMAFVSCEADETTNESSPIMTIEDFPVIDCSTSTQPLSVILTAKTLGLPYVWWNNAVLDQTWYCKIDYDKATISQGEKEVLESKMKCSTTHGSYTNLIDGNVELIIASRNISRDEKNYADEKGVTLIEHPIGRDAFIFIVNNNNPVNNLTISQIQDIYTGKTRNWKDVGGNDATISPYIRNANSGSQEKMETLVMKGLTMIDWPEMITHGMAGPFFSLRYDKNGIAYTPYFYYSIMVRGEQAWAKSICVNGIEPNKSTISNNTYPYVSEIYAAVRSDIDKASTAYKLFEYLTTTSGQNIVKESGYVPVSTSTDIKKVTSQSSSSASYTDLSGRKINGSPKGLVIKTETIKGKVVSEKIIVK</sequence>
<accession>A0A5M5EGY1</accession>
<dbReference type="Gene3D" id="3.40.190.10">
    <property type="entry name" value="Periplasmic binding protein-like II"/>
    <property type="match status" value="2"/>
</dbReference>
<keyword evidence="1 2" id="KW-0732">Signal</keyword>
<dbReference type="PANTHER" id="PTHR30570:SF1">
    <property type="entry name" value="PHOSPHATE-BINDING PROTEIN PSTS"/>
    <property type="match status" value="1"/>
</dbReference>
<proteinExistence type="predicted"/>
<feature type="domain" description="PBP" evidence="3">
    <location>
        <begin position="104"/>
        <end position="289"/>
    </location>
</feature>